<accession>A0A9N9RYK8</accession>
<keyword evidence="4" id="KW-0966">Cell projection</keyword>
<dbReference type="PANTHER" id="PTHR43109:SF2">
    <property type="entry name" value="NUCLEOSIDE DIPHOSPHATE KINASE 7"/>
    <property type="match status" value="1"/>
</dbReference>
<dbReference type="PANTHER" id="PTHR43109">
    <property type="entry name" value="NUCLEOSIDE DIPHOSPHATE KINASE 7"/>
    <property type="match status" value="1"/>
</dbReference>
<gene>
    <name evidence="7" type="ORF">CHIRRI_LOCUS8418</name>
</gene>
<dbReference type="InterPro" id="IPR034907">
    <property type="entry name" value="NDK-like_dom"/>
</dbReference>
<comment type="similarity">
    <text evidence="5">Belongs to the NDK family.</text>
</comment>
<organism evidence="7 8">
    <name type="scientific">Chironomus riparius</name>
    <dbReference type="NCBI Taxonomy" id="315576"/>
    <lineage>
        <taxon>Eukaryota</taxon>
        <taxon>Metazoa</taxon>
        <taxon>Ecdysozoa</taxon>
        <taxon>Arthropoda</taxon>
        <taxon>Hexapoda</taxon>
        <taxon>Insecta</taxon>
        <taxon>Pterygota</taxon>
        <taxon>Neoptera</taxon>
        <taxon>Endopterygota</taxon>
        <taxon>Diptera</taxon>
        <taxon>Nematocera</taxon>
        <taxon>Chironomoidea</taxon>
        <taxon>Chironomidae</taxon>
        <taxon>Chironominae</taxon>
        <taxon>Chironomus</taxon>
    </lineage>
</organism>
<dbReference type="InterPro" id="IPR006602">
    <property type="entry name" value="DM10_dom"/>
</dbReference>
<dbReference type="SMART" id="SM00562">
    <property type="entry name" value="NDK"/>
    <property type="match status" value="2"/>
</dbReference>
<evidence type="ECO:0000256" key="1">
    <source>
        <dbReference type="ARBA" id="ARBA00004430"/>
    </source>
</evidence>
<comment type="subcellular location">
    <subcellularLocation>
        <location evidence="1">Cytoplasm</location>
        <location evidence="1">Cytoskeleton</location>
        <location evidence="1">Cilium axoneme</location>
    </subcellularLocation>
</comment>
<proteinExistence type="inferred from homology"/>
<dbReference type="Pfam" id="PF00334">
    <property type="entry name" value="NDK"/>
    <property type="match status" value="2"/>
</dbReference>
<dbReference type="GO" id="GO:0005879">
    <property type="term" value="C:axonemal microtubule"/>
    <property type="evidence" value="ECO:0007669"/>
    <property type="project" value="TreeGrafter"/>
</dbReference>
<dbReference type="InterPro" id="IPR037993">
    <property type="entry name" value="NDPk7B"/>
</dbReference>
<evidence type="ECO:0000256" key="3">
    <source>
        <dbReference type="ARBA" id="ARBA00023212"/>
    </source>
</evidence>
<reference evidence="7" key="1">
    <citation type="submission" date="2022-01" db="EMBL/GenBank/DDBJ databases">
        <authorList>
            <person name="King R."/>
        </authorList>
    </citation>
    <scope>NUCLEOTIDE SEQUENCE</scope>
</reference>
<dbReference type="Proteomes" id="UP001153620">
    <property type="component" value="Chromosome 2"/>
</dbReference>
<evidence type="ECO:0000256" key="2">
    <source>
        <dbReference type="ARBA" id="ARBA00022490"/>
    </source>
</evidence>
<dbReference type="PROSITE" id="PS51374">
    <property type="entry name" value="NDPK_LIKE"/>
    <property type="match status" value="2"/>
</dbReference>
<evidence type="ECO:0000313" key="8">
    <source>
        <dbReference type="Proteomes" id="UP001153620"/>
    </source>
</evidence>
<evidence type="ECO:0000256" key="4">
    <source>
        <dbReference type="ARBA" id="ARBA00023273"/>
    </source>
</evidence>
<keyword evidence="3" id="KW-0206">Cytoskeleton</keyword>
<keyword evidence="2" id="KW-0963">Cytoplasm</keyword>
<feature type="domain" description="DM10" evidence="6">
    <location>
        <begin position="5"/>
        <end position="90"/>
    </location>
</feature>
<dbReference type="PROSITE" id="PS51336">
    <property type="entry name" value="DM10"/>
    <property type="match status" value="1"/>
</dbReference>
<dbReference type="EMBL" id="OU895878">
    <property type="protein sequence ID" value="CAG9805547.1"/>
    <property type="molecule type" value="Genomic_DNA"/>
</dbReference>
<dbReference type="GO" id="GO:0005813">
    <property type="term" value="C:centrosome"/>
    <property type="evidence" value="ECO:0007669"/>
    <property type="project" value="TreeGrafter"/>
</dbReference>
<comment type="caution">
    <text evidence="5">Lacks conserved residue(s) required for the propagation of feature annotation.</text>
</comment>
<protein>
    <recommendedName>
        <fullName evidence="6">DM10 domain-containing protein</fullName>
    </recommendedName>
</protein>
<dbReference type="OrthoDB" id="270127at2759"/>
<dbReference type="InterPro" id="IPR036850">
    <property type="entry name" value="NDK-like_dom_sf"/>
</dbReference>
<evidence type="ECO:0000256" key="5">
    <source>
        <dbReference type="PROSITE-ProRule" id="PRU00706"/>
    </source>
</evidence>
<name>A0A9N9RYK8_9DIPT</name>
<dbReference type="SUPFAM" id="SSF54919">
    <property type="entry name" value="Nucleoside diphosphate kinase, NDK"/>
    <property type="match status" value="2"/>
</dbReference>
<dbReference type="FunFam" id="3.30.70.141:FF:000004">
    <property type="entry name" value="Nucleoside diphosphate kinase 7"/>
    <property type="match status" value="1"/>
</dbReference>
<evidence type="ECO:0000259" key="6">
    <source>
        <dbReference type="PROSITE" id="PS51336"/>
    </source>
</evidence>
<dbReference type="SMART" id="SM00676">
    <property type="entry name" value="DM10"/>
    <property type="match status" value="1"/>
</dbReference>
<sequence length="376" mass="43368">MMNDYVDYFTFSCDFETAETTRKLNLYFYPRDNSLELYDIGMKRILLKRTITEISLNDIYIGAKLTIYGKKIVVRNYGNQMTEQKMSKMKQRTFFMIKPEARDFIGEIISKLEKHKLHIRNLKTVKLQSLSAVQFLNQHKTSEDGVTANMENLTSGLVTVMEIIGENAYEQLKNICGSANYDEAKSNQPLSLRALYGYDNIRNGVLISEKFDSNQHDLEFFFPRLNNQLKVQAKFYKTTLCIIKPHAVKDGKIGEIIKMIMENGFSITAMKMISLSRKQCESFYEIYKGVVEDYSLMVTQLQSGICLAMEVQSNDENVQLKFRSLCGPADPEVAKILRPNTLRAHFGVDKILNAVHCTDLSEDTLLELEYIFKHFE</sequence>
<evidence type="ECO:0000313" key="7">
    <source>
        <dbReference type="EMBL" id="CAG9805547.1"/>
    </source>
</evidence>
<dbReference type="CDD" id="cd04412">
    <property type="entry name" value="NDPk7B"/>
    <property type="match status" value="1"/>
</dbReference>
<dbReference type="AlphaFoldDB" id="A0A9N9RYK8"/>
<reference evidence="7" key="2">
    <citation type="submission" date="2022-10" db="EMBL/GenBank/DDBJ databases">
        <authorList>
            <consortium name="ENA_rothamsted_submissions"/>
            <consortium name="culmorum"/>
            <person name="King R."/>
        </authorList>
    </citation>
    <scope>NUCLEOTIDE SEQUENCE</scope>
</reference>
<dbReference type="Gene3D" id="3.30.70.141">
    <property type="entry name" value="Nucleoside diphosphate kinase-like domain"/>
    <property type="match status" value="2"/>
</dbReference>
<keyword evidence="8" id="KW-1185">Reference proteome</keyword>